<gene>
    <name evidence="1" type="primary">56</name>
    <name evidence="1" type="ORF">SEA_ONEIAGILLIAN_56</name>
</gene>
<protein>
    <submittedName>
        <fullName evidence="1">Uncharacterized protein</fullName>
    </submittedName>
</protein>
<evidence type="ECO:0000313" key="2">
    <source>
        <dbReference type="Proteomes" id="UP000279330"/>
    </source>
</evidence>
<dbReference type="EMBL" id="MH727556">
    <property type="protein sequence ID" value="AYB70166.1"/>
    <property type="molecule type" value="Genomic_DNA"/>
</dbReference>
<dbReference type="RefSeq" id="YP_009812662.1">
    <property type="nucleotide sequence ID" value="NC_048068.1"/>
</dbReference>
<name>A0A385UGA2_9CAUD</name>
<dbReference type="KEGG" id="vg:55003731"/>
<reference evidence="1 2" key="1">
    <citation type="submission" date="2018-08" db="EMBL/GenBank/DDBJ databases">
        <authorList>
            <person name="Miller G.E."/>
            <person name="Abrahams R."/>
            <person name="Bazan D.C."/>
            <person name="Beglau B.C."/>
            <person name="Blaylock E.C."/>
            <person name="Choi J.D."/>
            <person name="Grewal S.K."/>
            <person name="Hernandez E.V."/>
            <person name="Kim D.J."/>
            <person name="Kim K."/>
            <person name="Lee Y."/>
            <person name="Linde M.K."/>
            <person name="Lopez M.B."/>
            <person name="Pangalila E."/>
            <person name="Parker M.A."/>
            <person name="Specht R.C."/>
            <person name="Teng M.C."/>
            <person name="Toledo B."/>
            <person name="Tran S."/>
            <person name="Yu H."/>
            <person name="Kalaj N."/>
            <person name="Muthiah A.S."/>
            <person name="Dean N.S."/>
            <person name="Diaz A."/>
            <person name="Garlena R.A."/>
            <person name="Russell D.A."/>
            <person name="Pope W.H."/>
            <person name="Jacobs-Sera D."/>
            <person name="Hatfull G.F."/>
        </authorList>
    </citation>
    <scope>NUCLEOTIDE SEQUENCE [LARGE SCALE GENOMIC DNA]</scope>
</reference>
<organism evidence="1 2">
    <name type="scientific">Microbacterium phage OneinaGillian</name>
    <dbReference type="NCBI Taxonomy" id="2301604"/>
    <lineage>
        <taxon>Viruses</taxon>
        <taxon>Duplodnaviria</taxon>
        <taxon>Heunggongvirae</taxon>
        <taxon>Uroviricota</taxon>
        <taxon>Caudoviricetes</taxon>
        <taxon>Gillianvirus</taxon>
        <taxon>Gillianvirus oneinagillian</taxon>
    </lineage>
</organism>
<dbReference type="GeneID" id="55003731"/>
<sequence length="97" mass="10738">MNAVVRKARKKPVDIEFMVWPGGAASATPVINWVLEMGGTARWREADATLPELITIDTLEGTMQASPGDVIIRGVEGEFYPCKPGIFRKTYDILEED</sequence>
<proteinExistence type="predicted"/>
<keyword evidence="2" id="KW-1185">Reference proteome</keyword>
<accession>A0A385UGA2</accession>
<evidence type="ECO:0000313" key="1">
    <source>
        <dbReference type="EMBL" id="AYB70166.1"/>
    </source>
</evidence>
<dbReference type="Proteomes" id="UP000279330">
    <property type="component" value="Segment"/>
</dbReference>